<dbReference type="AlphaFoldDB" id="A0A1G6LXQ1"/>
<organism evidence="5 6">
    <name type="scientific">Bradyrhizobium brasilense</name>
    <dbReference type="NCBI Taxonomy" id="1419277"/>
    <lineage>
        <taxon>Bacteria</taxon>
        <taxon>Pseudomonadati</taxon>
        <taxon>Pseudomonadota</taxon>
        <taxon>Alphaproteobacteria</taxon>
        <taxon>Hyphomicrobiales</taxon>
        <taxon>Nitrobacteraceae</taxon>
        <taxon>Bradyrhizobium</taxon>
    </lineage>
</organism>
<dbReference type="Gene3D" id="3.40.50.2300">
    <property type="match status" value="2"/>
</dbReference>
<dbReference type="Pfam" id="PF13458">
    <property type="entry name" value="Peripla_BP_6"/>
    <property type="match status" value="1"/>
</dbReference>
<comment type="similarity">
    <text evidence="1">Belongs to the leucine-binding protein family.</text>
</comment>
<dbReference type="InterPro" id="IPR028082">
    <property type="entry name" value="Peripla_BP_I"/>
</dbReference>
<evidence type="ECO:0000313" key="5">
    <source>
        <dbReference type="EMBL" id="SDC48043.1"/>
    </source>
</evidence>
<keyword evidence="3" id="KW-0029">Amino-acid transport</keyword>
<dbReference type="CDD" id="cd06345">
    <property type="entry name" value="PBP1_ABC_ligand_binding-like"/>
    <property type="match status" value="1"/>
</dbReference>
<dbReference type="InterPro" id="IPR028081">
    <property type="entry name" value="Leu-bd"/>
</dbReference>
<dbReference type="SUPFAM" id="SSF53822">
    <property type="entry name" value="Periplasmic binding protein-like I"/>
    <property type="match status" value="1"/>
</dbReference>
<name>A0A1G6LXQ1_9BRAD</name>
<dbReference type="InterPro" id="IPR051010">
    <property type="entry name" value="BCAA_transport"/>
</dbReference>
<gene>
    <name evidence="5" type="ORF">SAMN05216337_100383</name>
</gene>
<protein>
    <submittedName>
        <fullName evidence="5">Amino acid/amide ABC transporter substrate-binding protein, HAAT family</fullName>
    </submittedName>
</protein>
<keyword evidence="3" id="KW-0813">Transport</keyword>
<feature type="domain" description="Leucine-binding protein" evidence="4">
    <location>
        <begin position="19"/>
        <end position="355"/>
    </location>
</feature>
<dbReference type="EMBL" id="FMZW01000003">
    <property type="protein sequence ID" value="SDC48043.1"/>
    <property type="molecule type" value="Genomic_DNA"/>
</dbReference>
<evidence type="ECO:0000259" key="4">
    <source>
        <dbReference type="Pfam" id="PF13458"/>
    </source>
</evidence>
<dbReference type="PANTHER" id="PTHR30483">
    <property type="entry name" value="LEUCINE-SPECIFIC-BINDING PROTEIN"/>
    <property type="match status" value="1"/>
</dbReference>
<evidence type="ECO:0000256" key="1">
    <source>
        <dbReference type="ARBA" id="ARBA00010062"/>
    </source>
</evidence>
<accession>A0A1G6LXQ1</accession>
<reference evidence="5 6" key="1">
    <citation type="submission" date="2016-10" db="EMBL/GenBank/DDBJ databases">
        <authorList>
            <person name="de Groot N.N."/>
        </authorList>
    </citation>
    <scope>NUCLEOTIDE SEQUENCE [LARGE SCALE GENOMIC DNA]</scope>
    <source>
        <strain evidence="5 6">R5</strain>
    </source>
</reference>
<keyword evidence="2" id="KW-0732">Signal</keyword>
<sequence length="399" mass="43036">MLGLLAAAPSGALAADTLKIGVIAEAQAIAGASIPQAAQLAADEINAKGGIDGRKIEIVSYDNHSSSADSVRAFQRAVNEDKVNVVISSYISEVVLALEPWASRLKTPFVTPGAASNEISKSVHADYEKNKYTFHGYLTSAALALSVCDAAKELLVDQKHMKTAVIMSEDAAWTKPLDVGYEECLPKIGLKVVDHIRFSPDTTDFTPIFNKVEGSKPDVIITGISHVGVQPTVQWKNQQVPIPMFGISSQATNETFGKDTNDAAEGVLYQGVSGPNVAVTPKSVPFAEGFKKRYGNYPSYAGYTAYDEVYYIADAVKRAGSVEADKMVDALEKTDWEGTIGRVQFYGKDDPFTHSIKYGKGLITGLMLQWQGGKQVAVWPKEVAKSDLKFPSFIKVTTN</sequence>
<dbReference type="PANTHER" id="PTHR30483:SF6">
    <property type="entry name" value="PERIPLASMIC BINDING PROTEIN OF ABC TRANSPORTER FOR NATURAL AMINO ACIDS"/>
    <property type="match status" value="1"/>
</dbReference>
<evidence type="ECO:0000256" key="2">
    <source>
        <dbReference type="ARBA" id="ARBA00022729"/>
    </source>
</evidence>
<proteinExistence type="inferred from homology"/>
<evidence type="ECO:0000313" key="6">
    <source>
        <dbReference type="Proteomes" id="UP000199245"/>
    </source>
</evidence>
<dbReference type="Proteomes" id="UP000199245">
    <property type="component" value="Unassembled WGS sequence"/>
</dbReference>
<dbReference type="GO" id="GO:0006865">
    <property type="term" value="P:amino acid transport"/>
    <property type="evidence" value="ECO:0007669"/>
    <property type="project" value="UniProtKB-KW"/>
</dbReference>
<evidence type="ECO:0000256" key="3">
    <source>
        <dbReference type="ARBA" id="ARBA00022970"/>
    </source>
</evidence>